<dbReference type="InterPro" id="IPR008271">
    <property type="entry name" value="Ser/Thr_kinase_AS"/>
</dbReference>
<dbReference type="PANTHER" id="PTHR11909">
    <property type="entry name" value="CASEIN KINASE-RELATED"/>
    <property type="match status" value="1"/>
</dbReference>
<dbReference type="InterPro" id="IPR000719">
    <property type="entry name" value="Prot_kinase_dom"/>
</dbReference>
<reference evidence="4" key="1">
    <citation type="submission" date="2021-01" db="EMBL/GenBank/DDBJ databases">
        <authorList>
            <consortium name="Genoscope - CEA"/>
            <person name="William W."/>
        </authorList>
    </citation>
    <scope>NUCLEOTIDE SEQUENCE</scope>
</reference>
<gene>
    <name evidence="4" type="ORF">PPENT_87.1.T0880008</name>
</gene>
<dbReference type="OrthoDB" id="193860at2759"/>
<feature type="domain" description="Protein kinase" evidence="3">
    <location>
        <begin position="8"/>
        <end position="301"/>
    </location>
</feature>
<dbReference type="Proteomes" id="UP000689195">
    <property type="component" value="Unassembled WGS sequence"/>
</dbReference>
<evidence type="ECO:0000313" key="5">
    <source>
        <dbReference type="Proteomes" id="UP000689195"/>
    </source>
</evidence>
<organism evidence="4 5">
    <name type="scientific">Paramecium pentaurelia</name>
    <dbReference type="NCBI Taxonomy" id="43138"/>
    <lineage>
        <taxon>Eukaryota</taxon>
        <taxon>Sar</taxon>
        <taxon>Alveolata</taxon>
        <taxon>Ciliophora</taxon>
        <taxon>Intramacronucleata</taxon>
        <taxon>Oligohymenophorea</taxon>
        <taxon>Peniculida</taxon>
        <taxon>Parameciidae</taxon>
        <taxon>Paramecium</taxon>
    </lineage>
</organism>
<dbReference type="Pfam" id="PF00069">
    <property type="entry name" value="Pkinase"/>
    <property type="match status" value="1"/>
</dbReference>
<evidence type="ECO:0000256" key="1">
    <source>
        <dbReference type="ARBA" id="ARBA00012513"/>
    </source>
</evidence>
<dbReference type="EC" id="2.7.11.1" evidence="1"/>
<name>A0A8S1WDL1_9CILI</name>
<dbReference type="PROSITE" id="PS50011">
    <property type="entry name" value="PROTEIN_KINASE_DOM"/>
    <property type="match status" value="1"/>
</dbReference>
<dbReference type="PROSITE" id="PS00108">
    <property type="entry name" value="PROTEIN_KINASE_ST"/>
    <property type="match status" value="1"/>
</dbReference>
<dbReference type="GO" id="GO:0004674">
    <property type="term" value="F:protein serine/threonine kinase activity"/>
    <property type="evidence" value="ECO:0007669"/>
    <property type="project" value="UniProtKB-EC"/>
</dbReference>
<dbReference type="EMBL" id="CAJJDO010000088">
    <property type="protein sequence ID" value="CAD8186840.1"/>
    <property type="molecule type" value="Genomic_DNA"/>
</dbReference>
<dbReference type="GO" id="GO:0005524">
    <property type="term" value="F:ATP binding"/>
    <property type="evidence" value="ECO:0007669"/>
    <property type="project" value="InterPro"/>
</dbReference>
<keyword evidence="5" id="KW-1185">Reference proteome</keyword>
<evidence type="ECO:0000259" key="3">
    <source>
        <dbReference type="PROSITE" id="PS50011"/>
    </source>
</evidence>
<dbReference type="SMART" id="SM00220">
    <property type="entry name" value="S_TKc"/>
    <property type="match status" value="1"/>
</dbReference>
<dbReference type="InterPro" id="IPR050235">
    <property type="entry name" value="CK1_Ser-Thr_kinase"/>
</dbReference>
<proteinExistence type="predicted"/>
<evidence type="ECO:0000313" key="4">
    <source>
        <dbReference type="EMBL" id="CAD8186840.1"/>
    </source>
</evidence>
<protein>
    <recommendedName>
        <fullName evidence="2">Casein kinase I</fullName>
        <ecNumber evidence="1">2.7.11.1</ecNumber>
    </recommendedName>
</protein>
<sequence length="353" mass="40698">MYLQTSKYQVLSMIGQGSAHQVFKAEHNLTQQLFAIKIEKRPKSGQIQDEIKVLKELQEIEGVPKIINHGMTPDNKCFLIMPLLNCSLRDLVKSQPLSLSNILAIGLSIIETLEKVHKKNIIHLDIKPENIMISQGMQKHSKDQILKPGYIQLIDFGLSQSVRNSKFLKNVFFGSLNFASRASHKGQQLGYKDDLESLFFVLVYLRNFNLPWSFRPSMGFKNMDIKFIGEMKTSLFNSMELSIKFPLEFSKFVSYIDVLKHYEMPDYSYIKDLFIKMLLSSMKDQSSTIQSINYLGNSKNLQIPVENQLLYDDSIETQIQEDILDTEAKIISLSEMVRQYNTVQIKSIVNIEY</sequence>
<evidence type="ECO:0000256" key="2">
    <source>
        <dbReference type="ARBA" id="ARBA00023860"/>
    </source>
</evidence>
<accession>A0A8S1WDL1</accession>
<comment type="caution">
    <text evidence="4">The sequence shown here is derived from an EMBL/GenBank/DDBJ whole genome shotgun (WGS) entry which is preliminary data.</text>
</comment>
<dbReference type="AlphaFoldDB" id="A0A8S1WDL1"/>